<dbReference type="eggNOG" id="KOG4464">
    <property type="taxonomic scope" value="Eukaryota"/>
</dbReference>
<dbReference type="InterPro" id="IPR019318">
    <property type="entry name" value="Gua_nucleotide_exch_fac_Ric8"/>
</dbReference>
<keyword evidence="4" id="KW-0175">Coiled coil</keyword>
<reference evidence="7" key="1">
    <citation type="journal article" date="2011" name="Proc. Natl. Acad. Sci. U.S.A.">
        <title>Obligate biotrophy features unraveled by the genomic analysis of rust fungi.</title>
        <authorList>
            <person name="Duplessis S."/>
            <person name="Cuomo C.A."/>
            <person name="Lin Y.-C."/>
            <person name="Aerts A."/>
            <person name="Tisserant E."/>
            <person name="Veneault-Fourrey C."/>
            <person name="Joly D.L."/>
            <person name="Hacquard S."/>
            <person name="Amselem J."/>
            <person name="Cantarel B.L."/>
            <person name="Chiu R."/>
            <person name="Coutinho P.M."/>
            <person name="Feau N."/>
            <person name="Field M."/>
            <person name="Frey P."/>
            <person name="Gelhaye E."/>
            <person name="Goldberg J."/>
            <person name="Grabherr M.G."/>
            <person name="Kodira C.D."/>
            <person name="Kohler A."/>
            <person name="Kuees U."/>
            <person name="Lindquist E.A."/>
            <person name="Lucas S.M."/>
            <person name="Mago R."/>
            <person name="Mauceli E."/>
            <person name="Morin E."/>
            <person name="Murat C."/>
            <person name="Pangilinan J.L."/>
            <person name="Park R."/>
            <person name="Pearson M."/>
            <person name="Quesneville H."/>
            <person name="Rouhier N."/>
            <person name="Sakthikumar S."/>
            <person name="Salamov A.A."/>
            <person name="Schmutz J."/>
            <person name="Selles B."/>
            <person name="Shapiro H."/>
            <person name="Tanguay P."/>
            <person name="Tuskan G.A."/>
            <person name="Henrissat B."/>
            <person name="Van de Peer Y."/>
            <person name="Rouze P."/>
            <person name="Ellis J.G."/>
            <person name="Dodds P.N."/>
            <person name="Schein J.E."/>
            <person name="Zhong S."/>
            <person name="Hamelin R.C."/>
            <person name="Grigoriev I.V."/>
            <person name="Szabo L.J."/>
            <person name="Martin F."/>
        </authorList>
    </citation>
    <scope>NUCLEOTIDE SEQUENCE [LARGE SCALE GENOMIC DNA]</scope>
    <source>
        <strain evidence="7">98AG31 / pathotype 3-4-7</strain>
    </source>
</reference>
<feature type="coiled-coil region" evidence="4">
    <location>
        <begin position="137"/>
        <end position="164"/>
    </location>
</feature>
<dbReference type="PANTHER" id="PTHR12425">
    <property type="entry name" value="SYNEMBRYN"/>
    <property type="match status" value="1"/>
</dbReference>
<evidence type="ECO:0000256" key="2">
    <source>
        <dbReference type="ARBA" id="ARBA00022658"/>
    </source>
</evidence>
<dbReference type="GO" id="GO:0005737">
    <property type="term" value="C:cytoplasm"/>
    <property type="evidence" value="ECO:0007669"/>
    <property type="project" value="TreeGrafter"/>
</dbReference>
<dbReference type="InParanoid" id="F4S4U9"/>
<proteinExistence type="inferred from homology"/>
<evidence type="ECO:0000256" key="3">
    <source>
        <dbReference type="ARBA" id="ARBA00023186"/>
    </source>
</evidence>
<dbReference type="VEuPathDB" id="FungiDB:MELLADRAFT_73205"/>
<keyword evidence="2" id="KW-0344">Guanine-nucleotide releasing factor</keyword>
<dbReference type="GO" id="GO:0007186">
    <property type="term" value="P:G protein-coupled receptor signaling pathway"/>
    <property type="evidence" value="ECO:0007669"/>
    <property type="project" value="TreeGrafter"/>
</dbReference>
<dbReference type="PANTHER" id="PTHR12425:SF5">
    <property type="entry name" value="SYNEMBRYN"/>
    <property type="match status" value="1"/>
</dbReference>
<sequence length="167" mass="18698">MNSINFNSLKVTCGGFLYALFNEDAEHLVSKVGYGPVAGFLMSIGKPGVSSSSEHQPPTDVNPITGAFYPPEVEGSPEDEMSEQEREKEADRLCDLFDRLNRNGVIKVEDPRRKAVETGRFTVIEDTVNKELELEEEKEEQLALKELESYKQRLKSQTANSNENSNP</sequence>
<feature type="region of interest" description="Disordered" evidence="5">
    <location>
        <begin position="50"/>
        <end position="90"/>
    </location>
</feature>
<organism evidence="7">
    <name type="scientific">Melampsora larici-populina (strain 98AG31 / pathotype 3-4-7)</name>
    <name type="common">Poplar leaf rust fungus</name>
    <dbReference type="NCBI Taxonomy" id="747676"/>
    <lineage>
        <taxon>Eukaryota</taxon>
        <taxon>Fungi</taxon>
        <taxon>Dikarya</taxon>
        <taxon>Basidiomycota</taxon>
        <taxon>Pucciniomycotina</taxon>
        <taxon>Pucciniomycetes</taxon>
        <taxon>Pucciniales</taxon>
        <taxon>Melampsoraceae</taxon>
        <taxon>Melampsora</taxon>
    </lineage>
</organism>
<dbReference type="GO" id="GO:0001965">
    <property type="term" value="F:G-protein alpha-subunit binding"/>
    <property type="evidence" value="ECO:0007669"/>
    <property type="project" value="TreeGrafter"/>
</dbReference>
<gene>
    <name evidence="6" type="ORF">MELLADRAFT_73205</name>
</gene>
<comment type="similarity">
    <text evidence="1">Belongs to the synembryn family.</text>
</comment>
<evidence type="ECO:0000313" key="7">
    <source>
        <dbReference type="Proteomes" id="UP000001072"/>
    </source>
</evidence>
<dbReference type="GeneID" id="18932317"/>
<dbReference type="OrthoDB" id="5585685at2759"/>
<dbReference type="EMBL" id="GL883148">
    <property type="protein sequence ID" value="EGG00353.1"/>
    <property type="molecule type" value="Genomic_DNA"/>
</dbReference>
<dbReference type="AlphaFoldDB" id="F4S4U9"/>
<dbReference type="Pfam" id="PF10165">
    <property type="entry name" value="Ric8"/>
    <property type="match status" value="1"/>
</dbReference>
<evidence type="ECO:0000256" key="1">
    <source>
        <dbReference type="ARBA" id="ARBA00009049"/>
    </source>
</evidence>
<protein>
    <submittedName>
        <fullName evidence="6">Uncharacterized protein</fullName>
    </submittedName>
</protein>
<dbReference type="KEGG" id="mlr:MELLADRAFT_73205"/>
<accession>F4S4U9</accession>
<dbReference type="Proteomes" id="UP000001072">
    <property type="component" value="Unassembled WGS sequence"/>
</dbReference>
<dbReference type="HOGENOM" id="CLU_1594933_0_0_1"/>
<evidence type="ECO:0000313" key="6">
    <source>
        <dbReference type="EMBL" id="EGG00353.1"/>
    </source>
</evidence>
<evidence type="ECO:0000256" key="4">
    <source>
        <dbReference type="SAM" id="Coils"/>
    </source>
</evidence>
<name>F4S4U9_MELLP</name>
<evidence type="ECO:0000256" key="5">
    <source>
        <dbReference type="SAM" id="MobiDB-lite"/>
    </source>
</evidence>
<keyword evidence="3" id="KW-0143">Chaperone</keyword>
<keyword evidence="7" id="KW-1185">Reference proteome</keyword>
<dbReference type="RefSeq" id="XP_007416372.1">
    <property type="nucleotide sequence ID" value="XM_007416310.1"/>
</dbReference>
<dbReference type="STRING" id="747676.F4S4U9"/>
<dbReference type="GO" id="GO:0005085">
    <property type="term" value="F:guanyl-nucleotide exchange factor activity"/>
    <property type="evidence" value="ECO:0007669"/>
    <property type="project" value="UniProtKB-KW"/>
</dbReference>